<feature type="compositionally biased region" description="Polar residues" evidence="1">
    <location>
        <begin position="32"/>
        <end position="55"/>
    </location>
</feature>
<dbReference type="AlphaFoldDB" id="A0A5D4U3K8"/>
<evidence type="ECO:0000256" key="1">
    <source>
        <dbReference type="SAM" id="MobiDB-lite"/>
    </source>
</evidence>
<feature type="chain" id="PRO_5030116745" evidence="2">
    <location>
        <begin position="25"/>
        <end position="211"/>
    </location>
</feature>
<gene>
    <name evidence="4" type="ORF">FZC85_03275</name>
</gene>
<organism evidence="4 5">
    <name type="scientific">Rossellomorea aquimaris</name>
    <dbReference type="NCBI Taxonomy" id="189382"/>
    <lineage>
        <taxon>Bacteria</taxon>
        <taxon>Bacillati</taxon>
        <taxon>Bacillota</taxon>
        <taxon>Bacilli</taxon>
        <taxon>Bacillales</taxon>
        <taxon>Bacillaceae</taxon>
        <taxon>Rossellomorea</taxon>
    </lineage>
</organism>
<dbReference type="PANTHER" id="PTHR39176:SF1">
    <property type="entry name" value="PERIPLASMIC PROTEIN"/>
    <property type="match status" value="1"/>
</dbReference>
<evidence type="ECO:0000259" key="3">
    <source>
        <dbReference type="Pfam" id="PF07007"/>
    </source>
</evidence>
<dbReference type="PANTHER" id="PTHR39176">
    <property type="entry name" value="PERIPLASMIC PROTEIN-RELATED"/>
    <property type="match status" value="1"/>
</dbReference>
<feature type="domain" description="Lysozyme inhibitor LprI-like N-terminal" evidence="3">
    <location>
        <begin position="113"/>
        <end position="204"/>
    </location>
</feature>
<dbReference type="Proteomes" id="UP000324269">
    <property type="component" value="Unassembled WGS sequence"/>
</dbReference>
<evidence type="ECO:0000313" key="5">
    <source>
        <dbReference type="Proteomes" id="UP000324269"/>
    </source>
</evidence>
<accession>A0A5D4U3K8</accession>
<proteinExistence type="predicted"/>
<evidence type="ECO:0000256" key="2">
    <source>
        <dbReference type="SAM" id="SignalP"/>
    </source>
</evidence>
<dbReference type="InterPro" id="IPR009739">
    <property type="entry name" value="LprI-like_N"/>
</dbReference>
<dbReference type="PROSITE" id="PS51257">
    <property type="entry name" value="PROKAR_LIPOPROTEIN"/>
    <property type="match status" value="1"/>
</dbReference>
<feature type="signal peptide" evidence="2">
    <location>
        <begin position="1"/>
        <end position="24"/>
    </location>
</feature>
<keyword evidence="2" id="KW-0732">Signal</keyword>
<dbReference type="RefSeq" id="WP_148967766.1">
    <property type="nucleotide sequence ID" value="NZ_CANLNA010000001.1"/>
</dbReference>
<dbReference type="Gene3D" id="1.20.1270.180">
    <property type="match status" value="1"/>
</dbReference>
<comment type="caution">
    <text evidence="4">The sequence shown here is derived from an EMBL/GenBank/DDBJ whole genome shotgun (WGS) entry which is preliminary data.</text>
</comment>
<feature type="region of interest" description="Disordered" evidence="1">
    <location>
        <begin position="24"/>
        <end position="94"/>
    </location>
</feature>
<reference evidence="4 5" key="1">
    <citation type="submission" date="2019-08" db="EMBL/GenBank/DDBJ databases">
        <title>Bacillus genomes from the desert of Cuatro Cienegas, Coahuila.</title>
        <authorList>
            <person name="Olmedo-Alvarez G."/>
        </authorList>
    </citation>
    <scope>NUCLEOTIDE SEQUENCE [LARGE SCALE GENOMIC DNA]</scope>
    <source>
        <strain evidence="4 5">CH87b_3T</strain>
    </source>
</reference>
<dbReference type="OrthoDB" id="2438161at2"/>
<dbReference type="EMBL" id="VTEZ01000001">
    <property type="protein sequence ID" value="TYS88466.1"/>
    <property type="molecule type" value="Genomic_DNA"/>
</dbReference>
<protein>
    <submittedName>
        <fullName evidence="4">DUF1311 domain-containing protein</fullName>
    </submittedName>
</protein>
<evidence type="ECO:0000313" key="4">
    <source>
        <dbReference type="EMBL" id="TYS88466.1"/>
    </source>
</evidence>
<dbReference type="Pfam" id="PF07007">
    <property type="entry name" value="LprI"/>
    <property type="match status" value="1"/>
</dbReference>
<name>A0A5D4U3K8_9BACI</name>
<sequence>MKKPKMFIVAALLTLLFVFMSACSDSPEEDASNQTESETIPASTDGSSTESTVESDNNKENQSDESSMDDSNSQEESSQEEDPTSETKVAGKTEYLNKLDNIQKELDAMPDKKDSDKGVTNAMKNYYGVSYEKYDDALNEIYSLLKKELSPEVMKELKAEQVKWIEQKEAKAEKERLKYEGGTFENVAWYISLYESTKDRCYELVNEYMTE</sequence>